<reference evidence="2" key="1">
    <citation type="submission" date="2021-05" db="EMBL/GenBank/DDBJ databases">
        <authorList>
            <person name="Alioto T."/>
            <person name="Alioto T."/>
            <person name="Gomez Garrido J."/>
        </authorList>
    </citation>
    <scope>NUCLEOTIDE SEQUENCE</scope>
</reference>
<feature type="region of interest" description="Disordered" evidence="1">
    <location>
        <begin position="1"/>
        <end position="181"/>
    </location>
</feature>
<name>A0A8D8C239_CULPI</name>
<accession>A0A8D8C239</accession>
<sequence length="181" mass="19751">MSQPDADRVPPDKSGTTTRRSRQVRPAVPNVSGAGQEQNHRRQHCHQVRTVPQQDQERSRPSPHRAQDVPGEGPVEHARRTAAHRSGPAARLRRRKGDRRNYGHIHDPRRHRTGPEGAVRPAKGRVPGGLWQHGQGTAGGPEGAAGHHGQGERSQEEEGAISAEKGVQGVQLECRSGSVRE</sequence>
<evidence type="ECO:0000313" key="2">
    <source>
        <dbReference type="EMBL" id="CAG6485555.1"/>
    </source>
</evidence>
<dbReference type="EMBL" id="HBUE01101507">
    <property type="protein sequence ID" value="CAG6485555.1"/>
    <property type="molecule type" value="Transcribed_RNA"/>
</dbReference>
<dbReference type="AlphaFoldDB" id="A0A8D8C239"/>
<feature type="compositionally biased region" description="Gly residues" evidence="1">
    <location>
        <begin position="136"/>
        <end position="148"/>
    </location>
</feature>
<protein>
    <submittedName>
        <fullName evidence="2">(northern house mosquito) hypothetical protein</fullName>
    </submittedName>
</protein>
<organism evidence="2">
    <name type="scientific">Culex pipiens</name>
    <name type="common">House mosquito</name>
    <dbReference type="NCBI Taxonomy" id="7175"/>
    <lineage>
        <taxon>Eukaryota</taxon>
        <taxon>Metazoa</taxon>
        <taxon>Ecdysozoa</taxon>
        <taxon>Arthropoda</taxon>
        <taxon>Hexapoda</taxon>
        <taxon>Insecta</taxon>
        <taxon>Pterygota</taxon>
        <taxon>Neoptera</taxon>
        <taxon>Endopterygota</taxon>
        <taxon>Diptera</taxon>
        <taxon>Nematocera</taxon>
        <taxon>Culicoidea</taxon>
        <taxon>Culicidae</taxon>
        <taxon>Culicinae</taxon>
        <taxon>Culicini</taxon>
        <taxon>Culex</taxon>
        <taxon>Culex</taxon>
    </lineage>
</organism>
<evidence type="ECO:0000256" key="1">
    <source>
        <dbReference type="SAM" id="MobiDB-lite"/>
    </source>
</evidence>
<feature type="compositionally biased region" description="Basic and acidic residues" evidence="1">
    <location>
        <begin position="1"/>
        <end position="11"/>
    </location>
</feature>
<proteinExistence type="predicted"/>